<dbReference type="GO" id="GO:0016998">
    <property type="term" value="P:cell wall macromolecule catabolic process"/>
    <property type="evidence" value="ECO:0007669"/>
    <property type="project" value="InterPro"/>
</dbReference>
<dbReference type="RefSeq" id="WP_114844315.1">
    <property type="nucleotide sequence ID" value="NZ_JBHSPE010000001.1"/>
</dbReference>
<dbReference type="GO" id="GO:0006032">
    <property type="term" value="P:chitin catabolic process"/>
    <property type="evidence" value="ECO:0007669"/>
    <property type="project" value="InterPro"/>
</dbReference>
<comment type="caution">
    <text evidence="5">The sequence shown here is derived from an EMBL/GenBank/DDBJ whole genome shotgun (WGS) entry which is preliminary data.</text>
</comment>
<dbReference type="OrthoDB" id="1491023at2"/>
<feature type="domain" description="Peptidoglycan binding-like" evidence="3">
    <location>
        <begin position="219"/>
        <end position="275"/>
    </location>
</feature>
<dbReference type="InterPro" id="IPR036365">
    <property type="entry name" value="PGBD-like_sf"/>
</dbReference>
<sequence>MSSKDNADYLMEMATREGIQGHKELSNFMGQMQVESGGYSHMSENLNYSGKRLLEVFPGRNGMNDIAAANKVAAGGPEAVANEIYGGQWGKVNLGNTEPGDGWKYHGRGYVQLTGRANYESTGKELGLDLVNHPELAENREVAAKIAIHYWKDRVVPNHHQDDVKAACHDINGGYKGLSDRRTAAAAWESKLEHGYVPGAPAPASPAAPGNHGSTDNNRHLQQMLNQHGYHDAAGHPLKADGDYGARTKQAVEAFQREQHLKVDGVAGPATMHRLEALTQHAGTKPEQSAPRLDQASHPDNAMYKQALTAVHQLDAQHQRTPDQHSNNLAAALVVAARRDGMTQINHVVLNDDASRAYAVQGDLNSPHKRIADVATRQATATSVEQSSQALQQAAAPKQPDQAQAPVLLQPTQQTASPAPSR</sequence>
<feature type="domain" description="Glycoside hydrolase family 19 catalytic" evidence="2">
    <location>
        <begin position="101"/>
        <end position="184"/>
    </location>
</feature>
<feature type="compositionally biased region" description="Low complexity" evidence="1">
    <location>
        <begin position="389"/>
        <end position="406"/>
    </location>
</feature>
<dbReference type="Pfam" id="PF20410">
    <property type="entry name" value="X-Tfes_XVIPCD"/>
    <property type="match status" value="1"/>
</dbReference>
<dbReference type="InterPro" id="IPR002477">
    <property type="entry name" value="Peptidoglycan-bd-like"/>
</dbReference>
<dbReference type="GO" id="GO:0004568">
    <property type="term" value="F:chitinase activity"/>
    <property type="evidence" value="ECO:0007669"/>
    <property type="project" value="InterPro"/>
</dbReference>
<dbReference type="PANTHER" id="PTHR34408:SF1">
    <property type="entry name" value="GLYCOSYL HYDROLASE FAMILY 19 DOMAIN-CONTAINING PROTEIN HI_1415"/>
    <property type="match status" value="1"/>
</dbReference>
<dbReference type="EMBL" id="QQAH01000003">
    <property type="protein sequence ID" value="RDD82800.1"/>
    <property type="molecule type" value="Genomic_DNA"/>
</dbReference>
<evidence type="ECO:0000259" key="3">
    <source>
        <dbReference type="Pfam" id="PF01471"/>
    </source>
</evidence>
<evidence type="ECO:0008006" key="7">
    <source>
        <dbReference type="Google" id="ProtNLM"/>
    </source>
</evidence>
<dbReference type="InterPro" id="IPR036366">
    <property type="entry name" value="PGBDSf"/>
</dbReference>
<accession>A0A369UT64</accession>
<dbReference type="Pfam" id="PF01471">
    <property type="entry name" value="PG_binding_1"/>
    <property type="match status" value="1"/>
</dbReference>
<evidence type="ECO:0000259" key="2">
    <source>
        <dbReference type="Pfam" id="PF00182"/>
    </source>
</evidence>
<dbReference type="InterPro" id="IPR000726">
    <property type="entry name" value="Glyco_hydro_19_cat"/>
</dbReference>
<dbReference type="InterPro" id="IPR046519">
    <property type="entry name" value="X-Tfes_XVIPCD"/>
</dbReference>
<name>A0A369UT64_9GAMM</name>
<evidence type="ECO:0000313" key="6">
    <source>
        <dbReference type="Proteomes" id="UP000253782"/>
    </source>
</evidence>
<proteinExistence type="predicted"/>
<dbReference type="PANTHER" id="PTHR34408">
    <property type="entry name" value="FAMILY PROTEIN, PUTATIVE-RELATED"/>
    <property type="match status" value="1"/>
</dbReference>
<dbReference type="Gene3D" id="1.10.530.10">
    <property type="match status" value="1"/>
</dbReference>
<organism evidence="5 6">
    <name type="scientific">Dyella tabacisoli</name>
    <dbReference type="NCBI Taxonomy" id="2282381"/>
    <lineage>
        <taxon>Bacteria</taxon>
        <taxon>Pseudomonadati</taxon>
        <taxon>Pseudomonadota</taxon>
        <taxon>Gammaproteobacteria</taxon>
        <taxon>Lysobacterales</taxon>
        <taxon>Rhodanobacteraceae</taxon>
        <taxon>Dyella</taxon>
    </lineage>
</organism>
<keyword evidence="6" id="KW-1185">Reference proteome</keyword>
<dbReference type="Gene3D" id="1.10.101.10">
    <property type="entry name" value="PGBD-like superfamily/PGBD"/>
    <property type="match status" value="1"/>
</dbReference>
<dbReference type="Pfam" id="PF00182">
    <property type="entry name" value="Glyco_hydro_19"/>
    <property type="match status" value="1"/>
</dbReference>
<feature type="region of interest" description="Disordered" evidence="1">
    <location>
        <begin position="383"/>
        <end position="422"/>
    </location>
</feature>
<feature type="compositionally biased region" description="Polar residues" evidence="1">
    <location>
        <begin position="410"/>
        <end position="422"/>
    </location>
</feature>
<protein>
    <recommendedName>
        <fullName evidence="7">Lytic enzyme</fullName>
    </recommendedName>
</protein>
<dbReference type="InterPro" id="IPR052354">
    <property type="entry name" value="Cell_Wall_Dynamics_Protein"/>
</dbReference>
<feature type="region of interest" description="Disordered" evidence="1">
    <location>
        <begin position="196"/>
        <end position="219"/>
    </location>
</feature>
<dbReference type="SUPFAM" id="SSF53955">
    <property type="entry name" value="Lysozyme-like"/>
    <property type="match status" value="1"/>
</dbReference>
<dbReference type="AlphaFoldDB" id="A0A369UT64"/>
<reference evidence="5 6" key="1">
    <citation type="submission" date="2018-07" db="EMBL/GenBank/DDBJ databases">
        <title>Dyella tabacisoli L4-6T, whole genome shotgun sequence.</title>
        <authorList>
            <person name="Zhou X.-K."/>
            <person name="Li W.-J."/>
            <person name="Duan Y.-Q."/>
        </authorList>
    </citation>
    <scope>NUCLEOTIDE SEQUENCE [LARGE SCALE GENOMIC DNA]</scope>
    <source>
        <strain evidence="5 6">L4-6</strain>
    </source>
</reference>
<dbReference type="InterPro" id="IPR023346">
    <property type="entry name" value="Lysozyme-like_dom_sf"/>
</dbReference>
<gene>
    <name evidence="5" type="ORF">DVJ77_04590</name>
</gene>
<evidence type="ECO:0000313" key="5">
    <source>
        <dbReference type="EMBL" id="RDD82800.1"/>
    </source>
</evidence>
<evidence type="ECO:0000256" key="1">
    <source>
        <dbReference type="SAM" id="MobiDB-lite"/>
    </source>
</evidence>
<dbReference type="Proteomes" id="UP000253782">
    <property type="component" value="Unassembled WGS sequence"/>
</dbReference>
<evidence type="ECO:0000259" key="4">
    <source>
        <dbReference type="Pfam" id="PF20410"/>
    </source>
</evidence>
<dbReference type="SUPFAM" id="SSF47090">
    <property type="entry name" value="PGBD-like"/>
    <property type="match status" value="1"/>
</dbReference>
<feature type="domain" description="X-Tfes XVIPCD" evidence="4">
    <location>
        <begin position="294"/>
        <end position="393"/>
    </location>
</feature>